<dbReference type="AlphaFoldDB" id="A0A5D3YKT3"/>
<reference evidence="3 4" key="1">
    <citation type="submission" date="2019-07" db="EMBL/GenBank/DDBJ databases">
        <title>Genomic Encyclopedia of Archaeal and Bacterial Type Strains, Phase II (KMG-II): from individual species to whole genera.</title>
        <authorList>
            <person name="Goeker M."/>
        </authorList>
    </citation>
    <scope>NUCLEOTIDE SEQUENCE [LARGE SCALE GENOMIC DNA]</scope>
    <source>
        <strain evidence="3 4">DSM 21935</strain>
    </source>
</reference>
<accession>A0A5D3YKT3</accession>
<keyword evidence="1" id="KW-0812">Transmembrane</keyword>
<feature type="transmembrane region" description="Helical" evidence="1">
    <location>
        <begin position="12"/>
        <end position="35"/>
    </location>
</feature>
<evidence type="ECO:0000313" key="3">
    <source>
        <dbReference type="EMBL" id="TYP94050.1"/>
    </source>
</evidence>
<gene>
    <name evidence="3" type="ORF">LX73_1773</name>
</gene>
<evidence type="ECO:0000313" key="4">
    <source>
        <dbReference type="Proteomes" id="UP000324595"/>
    </source>
</evidence>
<evidence type="ECO:0000259" key="2">
    <source>
        <dbReference type="Pfam" id="PF13767"/>
    </source>
</evidence>
<keyword evidence="1" id="KW-0472">Membrane</keyword>
<feature type="transmembrane region" description="Helical" evidence="1">
    <location>
        <begin position="63"/>
        <end position="83"/>
    </location>
</feature>
<protein>
    <recommendedName>
        <fullName evidence="2">DUF4168 domain-containing protein</fullName>
    </recommendedName>
</protein>
<proteinExistence type="predicted"/>
<feature type="domain" description="DUF4168" evidence="2">
    <location>
        <begin position="161"/>
        <end position="216"/>
    </location>
</feature>
<evidence type="ECO:0000256" key="1">
    <source>
        <dbReference type="SAM" id="Phobius"/>
    </source>
</evidence>
<name>A0A5D3YKT3_9BACT</name>
<dbReference type="Pfam" id="PF13767">
    <property type="entry name" value="DUF4168"/>
    <property type="match status" value="1"/>
</dbReference>
<sequence>MHEKEYNINCFTTLFYCEVSTQVSFILIFLTRFYIGSNNRYIFETVSKNFFNSNFTITYYMKFLKHSITFVLGFFLMAGAAVAQGQQMKGMQNNNNAQPDSISDKELKKFAAVMQARQQVQRESMKELQTMLKDKDMTMQRMQQIMMSKRNPKAPDSLKPTEKEQKVVEEIRPKMQEMQQKSRKKMMSAMQENDLNPQRFQAIMKAVQGNPDVMKRFQKIAKGSMGGNQQ</sequence>
<keyword evidence="4" id="KW-1185">Reference proteome</keyword>
<organism evidence="3 4">
    <name type="scientific">Fodinibius salinus</name>
    <dbReference type="NCBI Taxonomy" id="860790"/>
    <lineage>
        <taxon>Bacteria</taxon>
        <taxon>Pseudomonadati</taxon>
        <taxon>Balneolota</taxon>
        <taxon>Balneolia</taxon>
        <taxon>Balneolales</taxon>
        <taxon>Balneolaceae</taxon>
        <taxon>Fodinibius</taxon>
    </lineage>
</organism>
<dbReference type="Proteomes" id="UP000324595">
    <property type="component" value="Unassembled WGS sequence"/>
</dbReference>
<dbReference type="EMBL" id="VNHY01000002">
    <property type="protein sequence ID" value="TYP94050.1"/>
    <property type="molecule type" value="Genomic_DNA"/>
</dbReference>
<keyword evidence="1" id="KW-1133">Transmembrane helix</keyword>
<dbReference type="InterPro" id="IPR025433">
    <property type="entry name" value="DUF4168"/>
</dbReference>
<dbReference type="OrthoDB" id="1525041at2"/>
<comment type="caution">
    <text evidence="3">The sequence shown here is derived from an EMBL/GenBank/DDBJ whole genome shotgun (WGS) entry which is preliminary data.</text>
</comment>